<dbReference type="AlphaFoldDB" id="A0A9X1NJR6"/>
<dbReference type="EMBL" id="JAJOMB010000022">
    <property type="protein sequence ID" value="MCD5315443.1"/>
    <property type="molecule type" value="Genomic_DNA"/>
</dbReference>
<dbReference type="PROSITE" id="PS51464">
    <property type="entry name" value="SIS"/>
    <property type="match status" value="1"/>
</dbReference>
<reference evidence="4" key="1">
    <citation type="submission" date="2021-11" db="EMBL/GenBank/DDBJ databases">
        <title>Streptomyces corallinus and Kineosporia corallina sp. nov., two new coral-derived marine actinobacteria.</title>
        <authorList>
            <person name="Buangrab K."/>
            <person name="Sutthacheep M."/>
            <person name="Yeemin T."/>
            <person name="Harunari E."/>
            <person name="Igarashi Y."/>
            <person name="Sripreechasak P."/>
            <person name="Kanchanasin P."/>
            <person name="Tanasupawat S."/>
            <person name="Phongsopitanun W."/>
        </authorList>
    </citation>
    <scope>NUCLEOTIDE SEQUENCE</scope>
    <source>
        <strain evidence="4">JCM 31032</strain>
    </source>
</reference>
<dbReference type="InterPro" id="IPR001347">
    <property type="entry name" value="SIS_dom"/>
</dbReference>
<dbReference type="Gene3D" id="3.40.50.10490">
    <property type="entry name" value="Glucose-6-phosphate isomerase like protein, domain 1"/>
    <property type="match status" value="2"/>
</dbReference>
<evidence type="ECO:0000313" key="5">
    <source>
        <dbReference type="Proteomes" id="UP001138997"/>
    </source>
</evidence>
<dbReference type="InterPro" id="IPR019490">
    <property type="entry name" value="Glu6P/Mann6P_isomerase_C"/>
</dbReference>
<name>A0A9X1NJR6_9ACTN</name>
<accession>A0A9X1NJR6</accession>
<evidence type="ECO:0000313" key="4">
    <source>
        <dbReference type="EMBL" id="MCD5315443.1"/>
    </source>
</evidence>
<sequence>MALDEQLLDDPDGLAAADPSGSLRALAMAGAQVRMALSATAEAPVSKIVADGRPRAVVVASLGGSAVVGDVLILLAGSGAPVPVSVRRGLPLPGWVGPLDLVVAVSMSGRAPGPLGLAAEAARRGCRLLTVGAPRSPLAEVSERTGGVHVAVPRNETPAARASRMALWSLAIPVISVAHQLGLTDASNEVLERVADRLDAQADKYRPSSDAFVNPAKSLALELSGVMPVVLGDGDVTGVAALRAVSMLARTARVPAMRGALPDDAGDVVATFDGPLARRPAADIFADPEFDDVPAASPQMRLLLLRDAAPTLDRPDGSWLETSRTADAVRATAEDAGVRVTEVAADPGHPLERLADLVSLTDFASVYMALASGIDPLTSPHVADLRDRTQ</sequence>
<dbReference type="Proteomes" id="UP001138997">
    <property type="component" value="Unassembled WGS sequence"/>
</dbReference>
<dbReference type="Pfam" id="PF10432">
    <property type="entry name" value="bact-PGI_C"/>
    <property type="match status" value="1"/>
</dbReference>
<feature type="domain" description="SIS" evidence="3">
    <location>
        <begin position="45"/>
        <end position="200"/>
    </location>
</feature>
<dbReference type="GO" id="GO:0097367">
    <property type="term" value="F:carbohydrate derivative binding"/>
    <property type="evidence" value="ECO:0007669"/>
    <property type="project" value="InterPro"/>
</dbReference>
<dbReference type="InterPro" id="IPR046348">
    <property type="entry name" value="SIS_dom_sf"/>
</dbReference>
<organism evidence="4 5">
    <name type="scientific">Kineosporia babensis</name>
    <dbReference type="NCBI Taxonomy" id="499548"/>
    <lineage>
        <taxon>Bacteria</taxon>
        <taxon>Bacillati</taxon>
        <taxon>Actinomycetota</taxon>
        <taxon>Actinomycetes</taxon>
        <taxon>Kineosporiales</taxon>
        <taxon>Kineosporiaceae</taxon>
        <taxon>Kineosporia</taxon>
    </lineage>
</organism>
<dbReference type="GO" id="GO:0005975">
    <property type="term" value="P:carbohydrate metabolic process"/>
    <property type="evidence" value="ECO:0007669"/>
    <property type="project" value="InterPro"/>
</dbReference>
<evidence type="ECO:0000259" key="3">
    <source>
        <dbReference type="PROSITE" id="PS51464"/>
    </source>
</evidence>
<dbReference type="GO" id="GO:0004347">
    <property type="term" value="F:glucose-6-phosphate isomerase activity"/>
    <property type="evidence" value="ECO:0007669"/>
    <property type="project" value="InterPro"/>
</dbReference>
<dbReference type="RefSeq" id="WP_231448265.1">
    <property type="nucleotide sequence ID" value="NZ_JAJOMB010000022.1"/>
</dbReference>
<proteinExistence type="inferred from homology"/>
<keyword evidence="5" id="KW-1185">Reference proteome</keyword>
<comment type="caution">
    <text evidence="4">The sequence shown here is derived from an EMBL/GenBank/DDBJ whole genome shotgun (WGS) entry which is preliminary data.</text>
</comment>
<evidence type="ECO:0000256" key="1">
    <source>
        <dbReference type="ARBA" id="ARBA00010523"/>
    </source>
</evidence>
<dbReference type="SUPFAM" id="SSF53697">
    <property type="entry name" value="SIS domain"/>
    <property type="match status" value="1"/>
</dbReference>
<protein>
    <submittedName>
        <fullName evidence="4">Phosphosugar isomerase</fullName>
    </submittedName>
</protein>
<dbReference type="GO" id="GO:1901135">
    <property type="term" value="P:carbohydrate derivative metabolic process"/>
    <property type="evidence" value="ECO:0007669"/>
    <property type="project" value="InterPro"/>
</dbReference>
<gene>
    <name evidence="4" type="ORF">LR394_31560</name>
</gene>
<dbReference type="GO" id="GO:0004476">
    <property type="term" value="F:mannose-6-phosphate isomerase activity"/>
    <property type="evidence" value="ECO:0007669"/>
    <property type="project" value="InterPro"/>
</dbReference>
<comment type="similarity">
    <text evidence="1">Belongs to the PGI/PMI family.</text>
</comment>
<keyword evidence="2 4" id="KW-0413">Isomerase</keyword>
<evidence type="ECO:0000256" key="2">
    <source>
        <dbReference type="ARBA" id="ARBA00023235"/>
    </source>
</evidence>